<evidence type="ECO:0000256" key="14">
    <source>
        <dbReference type="PIRSR" id="PIRSR000106-3"/>
    </source>
</evidence>
<evidence type="ECO:0000256" key="7">
    <source>
        <dbReference type="ARBA" id="ARBA00023211"/>
    </source>
</evidence>
<evidence type="ECO:0000313" key="18">
    <source>
        <dbReference type="EMBL" id="EHL29111.1"/>
    </source>
</evidence>
<evidence type="ECO:0000256" key="15">
    <source>
        <dbReference type="RuleBase" id="RU003427"/>
    </source>
</evidence>
<dbReference type="InterPro" id="IPR012301">
    <property type="entry name" value="Malic_N_dom"/>
</dbReference>
<feature type="binding site" evidence="13">
    <location>
        <position position="425"/>
    </location>
    <ligand>
        <name>(S)-malate</name>
        <dbReference type="ChEBI" id="CHEBI:15589"/>
    </ligand>
</feature>
<sequence>MLDFKLHRDEHTGERYIETSLCGKPLLTTPQLNKGTAFTNEERKEFGLLGKLPYRVETLDEQVKRAYLQYSSYTTRLKQNIYLNNLHDKNQVLFYKLLHRHLGEMLPTIYTPIVGTAVKRFSLEYRQPRGLYIAHSDKNYIEEIIKNRSNPEIDVIVVTDGEGVLGIGDQGIGGMDIPVAKLMVYCLCGGIDPTRTLPVFLDAGTNNQDLLNDPMYLGCRHPRISGAAYDDFIATFVHEIHKQFPNAFLHWEDLGRGNARRILDQFQNELCTFNDDIQGTGAVTLAALLAACDVTGSKLQDQRIVVFGAGSAGTGISDQIIDLLMRDGLSVEEAYQRFWLIDRQGLLLNNDLDLTEAQKPYARDRKEVAKWHINEKQHPSLTDTIRHVKPTILIGCSAQPGAFSQDIIETMTKTCERPIIFPLSNPDEKCEAKPSDILTWSKGKALIATGTAFAPIEYHKRMVQIAQCNNALVFPGIGLGVLAVNATKLTKEMILAAAETLCKFAPSKKDSFLPLLPSLDDAQAVAKAIAVAVARSAIESGHAQRNQDADLEKLVDNLFWKPRYLPFKRYKILLIIILLFLLSV</sequence>
<evidence type="ECO:0000259" key="17">
    <source>
        <dbReference type="SMART" id="SM01274"/>
    </source>
</evidence>
<feature type="binding site" evidence="13">
    <location>
        <position position="469"/>
    </location>
    <ligand>
        <name>(S)-malate</name>
        <dbReference type="ChEBI" id="CHEBI:15589"/>
    </ligand>
</feature>
<dbReference type="EC" id="4.1.1.101" evidence="10"/>
<dbReference type="GO" id="GO:0043883">
    <property type="term" value="F:malolactic enzyme activity"/>
    <property type="evidence" value="ECO:0007669"/>
    <property type="project" value="UniProtKB-EC"/>
</dbReference>
<evidence type="ECO:0000256" key="6">
    <source>
        <dbReference type="ARBA" id="ARBA00023027"/>
    </source>
</evidence>
<dbReference type="FunFam" id="3.40.50.10380:FF:000001">
    <property type="entry name" value="NAD-dependent malic enzyme"/>
    <property type="match status" value="1"/>
</dbReference>
<dbReference type="InterPro" id="IPR046346">
    <property type="entry name" value="Aminoacid_DH-like_N_sf"/>
</dbReference>
<dbReference type="InterPro" id="IPR037062">
    <property type="entry name" value="Malic_N_dom_sf"/>
</dbReference>
<dbReference type="STRING" id="658187.LDG_8827"/>
<evidence type="ECO:0000256" key="2">
    <source>
        <dbReference type="ARBA" id="ARBA00008785"/>
    </source>
</evidence>
<keyword evidence="6" id="KW-0520">NAD</keyword>
<dbReference type="Gene3D" id="3.40.50.10380">
    <property type="entry name" value="Malic enzyme, N-terminal domain"/>
    <property type="match status" value="1"/>
</dbReference>
<dbReference type="Proteomes" id="UP000002770">
    <property type="component" value="Unassembled WGS sequence"/>
</dbReference>
<dbReference type="eggNOG" id="COG0281">
    <property type="taxonomic scope" value="Bacteria"/>
</dbReference>
<dbReference type="InParanoid" id="G9EU37"/>
<evidence type="ECO:0000256" key="13">
    <source>
        <dbReference type="PIRSR" id="PIRSR000106-2"/>
    </source>
</evidence>
<evidence type="ECO:0000256" key="8">
    <source>
        <dbReference type="ARBA" id="ARBA00023239"/>
    </source>
</evidence>
<dbReference type="Pfam" id="PF03949">
    <property type="entry name" value="Malic_M"/>
    <property type="match status" value="1"/>
</dbReference>
<keyword evidence="19" id="KW-1185">Reference proteome</keyword>
<dbReference type="SMART" id="SM00919">
    <property type="entry name" value="Malic_M"/>
    <property type="match status" value="1"/>
</dbReference>
<feature type="binding site" evidence="14">
    <location>
        <position position="252"/>
    </location>
    <ligand>
        <name>a divalent metal cation</name>
        <dbReference type="ChEBI" id="CHEBI:60240"/>
    </ligand>
</feature>
<evidence type="ECO:0000256" key="11">
    <source>
        <dbReference type="ARBA" id="ARBA00074565"/>
    </source>
</evidence>
<feature type="binding site" evidence="14">
    <location>
        <position position="253"/>
    </location>
    <ligand>
        <name>a divalent metal cation</name>
        <dbReference type="ChEBI" id="CHEBI:60240"/>
    </ligand>
</feature>
<organism evidence="18 19">
    <name type="scientific">Legionella drancourtii LLAP12</name>
    <dbReference type="NCBI Taxonomy" id="658187"/>
    <lineage>
        <taxon>Bacteria</taxon>
        <taxon>Pseudomonadati</taxon>
        <taxon>Pseudomonadota</taxon>
        <taxon>Gammaproteobacteria</taxon>
        <taxon>Legionellales</taxon>
        <taxon>Legionellaceae</taxon>
        <taxon>Legionella</taxon>
    </lineage>
</organism>
<feature type="active site" description="Proton acceptor" evidence="12">
    <location>
        <position position="181"/>
    </location>
</feature>
<dbReference type="PANTHER" id="PTHR23406">
    <property type="entry name" value="MALIC ENZYME-RELATED"/>
    <property type="match status" value="1"/>
</dbReference>
<dbReference type="SMART" id="SM01274">
    <property type="entry name" value="malic"/>
    <property type="match status" value="1"/>
</dbReference>
<dbReference type="InterPro" id="IPR012302">
    <property type="entry name" value="Malic_NAD-bd"/>
</dbReference>
<dbReference type="PANTHER" id="PTHR23406:SF34">
    <property type="entry name" value="NAD-DEPENDENT MALIC ENZYME, MITOCHONDRIAL"/>
    <property type="match status" value="1"/>
</dbReference>
<evidence type="ECO:0000256" key="4">
    <source>
        <dbReference type="ARBA" id="ARBA00022723"/>
    </source>
</evidence>
<dbReference type="NCBIfam" id="NF010052">
    <property type="entry name" value="PRK13529.1"/>
    <property type="match status" value="1"/>
</dbReference>
<name>G9EU37_9GAMM</name>
<dbReference type="GO" id="GO:0016616">
    <property type="term" value="F:oxidoreductase activity, acting on the CH-OH group of donors, NAD or NADP as acceptor"/>
    <property type="evidence" value="ECO:0007669"/>
    <property type="project" value="InterPro"/>
</dbReference>
<evidence type="ECO:0000259" key="16">
    <source>
        <dbReference type="SMART" id="SM00919"/>
    </source>
</evidence>
<evidence type="ECO:0000256" key="3">
    <source>
        <dbReference type="ARBA" id="ARBA00011738"/>
    </source>
</evidence>
<dbReference type="SUPFAM" id="SSF53223">
    <property type="entry name" value="Aminoacid dehydrogenase-like, N-terminal domain"/>
    <property type="match status" value="1"/>
</dbReference>
<dbReference type="RefSeq" id="WP_006872691.1">
    <property type="nucleotide sequence ID" value="NZ_JH413849.1"/>
</dbReference>
<dbReference type="GO" id="GO:0005829">
    <property type="term" value="C:cytosol"/>
    <property type="evidence" value="ECO:0007669"/>
    <property type="project" value="TreeGrafter"/>
</dbReference>
<dbReference type="Pfam" id="PF00390">
    <property type="entry name" value="malic"/>
    <property type="match status" value="1"/>
</dbReference>
<dbReference type="InterPro" id="IPR001891">
    <property type="entry name" value="Malic_OxRdtase"/>
</dbReference>
<dbReference type="FunFam" id="3.40.50.720:FF:000182">
    <property type="entry name" value="NAD-dependent malic enzyme"/>
    <property type="match status" value="1"/>
</dbReference>
<reference evidence="18 19" key="1">
    <citation type="journal article" date="2011" name="BMC Genomics">
        <title>Insight into cross-talk between intra-amoebal pathogens.</title>
        <authorList>
            <person name="Gimenez G."/>
            <person name="Bertelli C."/>
            <person name="Moliner C."/>
            <person name="Robert C."/>
            <person name="Raoult D."/>
            <person name="Fournier P.E."/>
            <person name="Greub G."/>
        </authorList>
    </citation>
    <scope>NUCLEOTIDE SEQUENCE [LARGE SCALE GENOMIC DNA]</scope>
    <source>
        <strain evidence="18 19">LLAP12</strain>
    </source>
</reference>
<keyword evidence="5" id="KW-0560">Oxidoreductase</keyword>
<proteinExistence type="inferred from homology"/>
<comment type="subunit">
    <text evidence="3">Homodimer.</text>
</comment>
<dbReference type="GO" id="GO:0051287">
    <property type="term" value="F:NAD binding"/>
    <property type="evidence" value="ECO:0007669"/>
    <property type="project" value="InterPro"/>
</dbReference>
<evidence type="ECO:0000256" key="10">
    <source>
        <dbReference type="ARBA" id="ARBA00066983"/>
    </source>
</evidence>
<comment type="cofactor">
    <cofactor evidence="1">
        <name>Mn(2+)</name>
        <dbReference type="ChEBI" id="CHEBI:29035"/>
    </cofactor>
</comment>
<evidence type="ECO:0000313" key="19">
    <source>
        <dbReference type="Proteomes" id="UP000002770"/>
    </source>
</evidence>
<accession>G9EU37</accession>
<evidence type="ECO:0000256" key="12">
    <source>
        <dbReference type="PIRSR" id="PIRSR000106-1"/>
    </source>
</evidence>
<comment type="cofactor">
    <cofactor evidence="14">
        <name>Mg(2+)</name>
        <dbReference type="ChEBI" id="CHEBI:18420"/>
    </cofactor>
    <cofactor evidence="14">
        <name>Mn(2+)</name>
        <dbReference type="ChEBI" id="CHEBI:29035"/>
    </cofactor>
    <text evidence="14">Divalent metal cations. Prefers magnesium or manganese.</text>
</comment>
<dbReference type="EMBL" id="JH413849">
    <property type="protein sequence ID" value="EHL29111.1"/>
    <property type="molecule type" value="Genomic_DNA"/>
</dbReference>
<feature type="active site" description="Proton donor" evidence="12">
    <location>
        <position position="110"/>
    </location>
</feature>
<evidence type="ECO:0000256" key="9">
    <source>
        <dbReference type="ARBA" id="ARBA00051739"/>
    </source>
</evidence>
<feature type="binding site" evidence="14">
    <location>
        <position position="276"/>
    </location>
    <ligand>
        <name>a divalent metal cation</name>
        <dbReference type="ChEBI" id="CHEBI:60240"/>
    </ligand>
</feature>
<dbReference type="PRINTS" id="PR00072">
    <property type="entry name" value="MALOXRDTASE"/>
</dbReference>
<gene>
    <name evidence="18" type="ORF">LDG_8827</name>
</gene>
<dbReference type="Gene3D" id="3.40.50.720">
    <property type="entry name" value="NAD(P)-binding Rossmann-like Domain"/>
    <property type="match status" value="1"/>
</dbReference>
<dbReference type="GO" id="GO:0043464">
    <property type="term" value="P:malolactic fermentation"/>
    <property type="evidence" value="ECO:0007669"/>
    <property type="project" value="UniProtKB-ARBA"/>
</dbReference>
<protein>
    <recommendedName>
        <fullName evidence="11">Malolactic enzyme</fullName>
        <ecNumber evidence="10">4.1.1.101</ecNumber>
    </recommendedName>
</protein>
<evidence type="ECO:0000256" key="1">
    <source>
        <dbReference type="ARBA" id="ARBA00001936"/>
    </source>
</evidence>
<dbReference type="OrthoDB" id="3314528at2"/>
<dbReference type="GO" id="GO:0004470">
    <property type="term" value="F:malic enzyme activity"/>
    <property type="evidence" value="ECO:0007669"/>
    <property type="project" value="InterPro"/>
</dbReference>
<dbReference type="AlphaFoldDB" id="G9EU37"/>
<keyword evidence="8" id="KW-0456">Lyase</keyword>
<dbReference type="HOGENOM" id="CLU_011405_5_2_6"/>
<dbReference type="GO" id="GO:0006108">
    <property type="term" value="P:malate metabolic process"/>
    <property type="evidence" value="ECO:0007669"/>
    <property type="project" value="TreeGrafter"/>
</dbReference>
<dbReference type="SUPFAM" id="SSF51735">
    <property type="entry name" value="NAD(P)-binding Rossmann-fold domains"/>
    <property type="match status" value="1"/>
</dbReference>
<comment type="similarity">
    <text evidence="2 15">Belongs to the malic enzymes family.</text>
</comment>
<dbReference type="PIRSF" id="PIRSF000106">
    <property type="entry name" value="ME"/>
    <property type="match status" value="1"/>
</dbReference>
<keyword evidence="7" id="KW-0464">Manganese</keyword>
<dbReference type="InterPro" id="IPR015884">
    <property type="entry name" value="Malic_enzyme_CS"/>
</dbReference>
<feature type="domain" description="Malic enzyme NAD-binding" evidence="16">
    <location>
        <begin position="277"/>
        <end position="538"/>
    </location>
</feature>
<dbReference type="GO" id="GO:0046872">
    <property type="term" value="F:metal ion binding"/>
    <property type="evidence" value="ECO:0007669"/>
    <property type="project" value="UniProtKB-KW"/>
</dbReference>
<dbReference type="InterPro" id="IPR036291">
    <property type="entry name" value="NAD(P)-bd_dom_sf"/>
</dbReference>
<evidence type="ECO:0000256" key="5">
    <source>
        <dbReference type="ARBA" id="ARBA00023002"/>
    </source>
</evidence>
<dbReference type="PROSITE" id="PS00331">
    <property type="entry name" value="MALIC_ENZYMES"/>
    <property type="match status" value="1"/>
</dbReference>
<feature type="domain" description="Malic enzyme N-terminal" evidence="17">
    <location>
        <begin position="87"/>
        <end position="267"/>
    </location>
</feature>
<comment type="catalytic activity">
    <reaction evidence="9">
        <text>(S)-malate + H(+) = (S)-lactate + CO2</text>
        <dbReference type="Rhea" id="RHEA:46276"/>
        <dbReference type="ChEBI" id="CHEBI:15378"/>
        <dbReference type="ChEBI" id="CHEBI:15589"/>
        <dbReference type="ChEBI" id="CHEBI:16526"/>
        <dbReference type="ChEBI" id="CHEBI:16651"/>
        <dbReference type="EC" id="4.1.1.101"/>
    </reaction>
</comment>
<keyword evidence="4 14" id="KW-0479">Metal-binding</keyword>